<evidence type="ECO:0000256" key="3">
    <source>
        <dbReference type="ARBA" id="ARBA00023102"/>
    </source>
</evidence>
<dbReference type="InterPro" id="IPR011060">
    <property type="entry name" value="RibuloseP-bd_barrel"/>
</dbReference>
<accession>A0ABT1U253</accession>
<proteinExistence type="inferred from homology"/>
<dbReference type="PANTHER" id="PTHR21235:SF2">
    <property type="entry name" value="IMIDAZOLE GLYCEROL PHOSPHATE SYNTHASE HISHF"/>
    <property type="match status" value="1"/>
</dbReference>
<name>A0ABT1U253_9GAMM</name>
<keyword evidence="2 5" id="KW-0028">Amino-acid biosynthesis</keyword>
<sequence>MLSRNFRLQKVGNLDWLQTHYNFSQISFSIDELIVLDVSRGERNAEAFCTALKTLAEGCFVPVAAGGGVRTLEQARVLLRSGADKVVVNTPVYDSRAFIGELASEFGQQCVVAAMDVKRMPDGSYSTWVESGSRCLEGTATAWIEQVAQSAVGELYLNSIDRDGTGQGYDMQVLDLLPTDMPKPVILAGGVGNAAHLAEGLADRRVDAVATAHLFNFVGDGLKQARLSLIKGGVDLPIWDIQLLEQHLRPVDTRQPGQ</sequence>
<reference evidence="6 7" key="1">
    <citation type="submission" date="2022-07" db="EMBL/GenBank/DDBJ databases">
        <title>Methylomonas rivi sp. nov., Methylomonas rosea sp. nov., Methylomonas aureus sp. nov. and Methylomonas subterranea sp. nov., four novel methanotrophs isolated from a freshwater creek and the deep terrestrial subsurface.</title>
        <authorList>
            <person name="Abin C."/>
            <person name="Sankaranarayanan K."/>
            <person name="Garner C."/>
            <person name="Sindelar R."/>
            <person name="Kotary K."/>
            <person name="Garner R."/>
            <person name="Barclay S."/>
            <person name="Lawson P."/>
            <person name="Krumholz L."/>
        </authorList>
    </citation>
    <scope>NUCLEOTIDE SEQUENCE [LARGE SCALE GENOMIC DNA]</scope>
    <source>
        <strain evidence="6 7">WSC-6</strain>
    </source>
</reference>
<dbReference type="Gene3D" id="3.20.20.70">
    <property type="entry name" value="Aldolase class I"/>
    <property type="match status" value="1"/>
</dbReference>
<comment type="similarity">
    <text evidence="1 5">Belongs to the HisA/HisF family.</text>
</comment>
<dbReference type="Proteomes" id="UP001524586">
    <property type="component" value="Unassembled WGS sequence"/>
</dbReference>
<evidence type="ECO:0000313" key="6">
    <source>
        <dbReference type="EMBL" id="MCQ8127920.1"/>
    </source>
</evidence>
<keyword evidence="3 5" id="KW-0368">Histidine biosynthesis</keyword>
<dbReference type="InterPro" id="IPR050064">
    <property type="entry name" value="IGPS_HisA/HisF"/>
</dbReference>
<comment type="pathway">
    <text evidence="4">Amino-acid biosynthesis.</text>
</comment>
<organism evidence="6 7">
    <name type="scientific">Methylomonas rivi</name>
    <dbReference type="NCBI Taxonomy" id="2952226"/>
    <lineage>
        <taxon>Bacteria</taxon>
        <taxon>Pseudomonadati</taxon>
        <taxon>Pseudomonadota</taxon>
        <taxon>Gammaproteobacteria</taxon>
        <taxon>Methylococcales</taxon>
        <taxon>Methylococcaceae</taxon>
        <taxon>Methylomonas</taxon>
    </lineage>
</organism>
<comment type="caution">
    <text evidence="6">The sequence shown here is derived from an EMBL/GenBank/DDBJ whole genome shotgun (WGS) entry which is preliminary data.</text>
</comment>
<evidence type="ECO:0000256" key="2">
    <source>
        <dbReference type="ARBA" id="ARBA00022605"/>
    </source>
</evidence>
<dbReference type="RefSeq" id="WP_256614279.1">
    <property type="nucleotide sequence ID" value="NZ_JANIBK010000019.1"/>
</dbReference>
<dbReference type="EMBL" id="JANIBK010000019">
    <property type="protein sequence ID" value="MCQ8127920.1"/>
    <property type="molecule type" value="Genomic_DNA"/>
</dbReference>
<gene>
    <name evidence="6" type="ORF">NP596_05540</name>
</gene>
<evidence type="ECO:0000313" key="7">
    <source>
        <dbReference type="Proteomes" id="UP001524586"/>
    </source>
</evidence>
<dbReference type="InterPro" id="IPR006062">
    <property type="entry name" value="His_biosynth"/>
</dbReference>
<evidence type="ECO:0000256" key="1">
    <source>
        <dbReference type="ARBA" id="ARBA00009667"/>
    </source>
</evidence>
<dbReference type="PANTHER" id="PTHR21235">
    <property type="entry name" value="IMIDAZOLE GLYCEROL PHOSPHATE SYNTHASE SUBUNIT HISF/H IGP SYNTHASE SUBUNIT HISF/H"/>
    <property type="match status" value="1"/>
</dbReference>
<dbReference type="SUPFAM" id="SSF51366">
    <property type="entry name" value="Ribulose-phoshate binding barrel"/>
    <property type="match status" value="1"/>
</dbReference>
<keyword evidence="7" id="KW-1185">Reference proteome</keyword>
<evidence type="ECO:0000256" key="5">
    <source>
        <dbReference type="RuleBase" id="RU003657"/>
    </source>
</evidence>
<protein>
    <submittedName>
        <fullName evidence="6">HisA/HisF-related TIM barrel protein</fullName>
    </submittedName>
</protein>
<dbReference type="InterPro" id="IPR013785">
    <property type="entry name" value="Aldolase_TIM"/>
</dbReference>
<evidence type="ECO:0000256" key="4">
    <source>
        <dbReference type="ARBA" id="ARBA00029440"/>
    </source>
</evidence>
<dbReference type="Pfam" id="PF00977">
    <property type="entry name" value="His_biosynth"/>
    <property type="match status" value="1"/>
</dbReference>